<dbReference type="Gene3D" id="3.40.190.80">
    <property type="match status" value="1"/>
</dbReference>
<evidence type="ECO:0000313" key="7">
    <source>
        <dbReference type="Proteomes" id="UP000000939"/>
    </source>
</evidence>
<evidence type="ECO:0000313" key="6">
    <source>
        <dbReference type="EMBL" id="ADG94583.1"/>
    </source>
</evidence>
<dbReference type="SUPFAM" id="SSF56655">
    <property type="entry name" value="Carbohydrate phosphatase"/>
    <property type="match status" value="1"/>
</dbReference>
<feature type="binding site" evidence="4">
    <location>
        <position position="84"/>
    </location>
    <ligand>
        <name>Mg(2+)</name>
        <dbReference type="ChEBI" id="CHEBI:18420"/>
        <label>2</label>
    </ligand>
</feature>
<evidence type="ECO:0000256" key="4">
    <source>
        <dbReference type="HAMAP-Rule" id="MF_02095"/>
    </source>
</evidence>
<dbReference type="KEGG" id="ant:Arnit_2935"/>
<dbReference type="OrthoDB" id="9785695at2"/>
<feature type="binding site" evidence="4">
    <location>
        <position position="81"/>
    </location>
    <ligand>
        <name>Mg(2+)</name>
        <dbReference type="ChEBI" id="CHEBI:18420"/>
        <label>1</label>
    </ligand>
</feature>
<comment type="function">
    <text evidence="4">Converts adenosine-3',5'-bisphosphate (PAP) to AMP.</text>
</comment>
<dbReference type="PANTHER" id="PTHR43028">
    <property type="entry name" value="3'(2'),5'-BISPHOSPHATE NUCLEOTIDASE 1"/>
    <property type="match status" value="1"/>
</dbReference>
<feature type="binding site" evidence="4">
    <location>
        <begin position="83"/>
        <end position="86"/>
    </location>
    <ligand>
        <name>substrate</name>
    </ligand>
</feature>
<dbReference type="InterPro" id="IPR020583">
    <property type="entry name" value="Inositol_monoP_metal-BS"/>
</dbReference>
<keyword evidence="2 4" id="KW-0479">Metal-binding</keyword>
<dbReference type="EMBL" id="CP001999">
    <property type="protein sequence ID" value="ADG94583.1"/>
    <property type="molecule type" value="Genomic_DNA"/>
</dbReference>
<reference evidence="6 7" key="1">
    <citation type="journal article" date="2010" name="Stand. Genomic Sci.">
        <title>Complete genome sequence of Arcobacter nitrofigilis type strain (CI).</title>
        <authorList>
            <person name="Pati A."/>
            <person name="Gronow S."/>
            <person name="Lapidus A."/>
            <person name="Copeland A."/>
            <person name="Glavina Del Rio T."/>
            <person name="Nolan M."/>
            <person name="Lucas S."/>
            <person name="Tice H."/>
            <person name="Cheng J.F."/>
            <person name="Han C."/>
            <person name="Chertkov O."/>
            <person name="Bruce D."/>
            <person name="Tapia R."/>
            <person name="Goodwin L."/>
            <person name="Pitluck S."/>
            <person name="Liolios K."/>
            <person name="Ivanova N."/>
            <person name="Mavromatis K."/>
            <person name="Chen A."/>
            <person name="Palaniappan K."/>
            <person name="Land M."/>
            <person name="Hauser L."/>
            <person name="Chang Y.J."/>
            <person name="Jeffries C.D."/>
            <person name="Detter J.C."/>
            <person name="Rohde M."/>
            <person name="Goker M."/>
            <person name="Bristow J."/>
            <person name="Eisen J.A."/>
            <person name="Markowitz V."/>
            <person name="Hugenholtz P."/>
            <person name="Klenk H.P."/>
            <person name="Kyrpides N.C."/>
        </authorList>
    </citation>
    <scope>NUCLEOTIDE SEQUENCE [LARGE SCALE GENOMIC DNA]</scope>
    <source>
        <strain evidence="7">ATCC 33309 / DSM 7299 / CCUG 15893 / LMG 7604 / NCTC 12251 / CI</strain>
    </source>
</reference>
<dbReference type="GO" id="GO:0000103">
    <property type="term" value="P:sulfate assimilation"/>
    <property type="evidence" value="ECO:0007669"/>
    <property type="project" value="TreeGrafter"/>
</dbReference>
<feature type="binding site" evidence="4">
    <location>
        <position position="62"/>
    </location>
    <ligand>
        <name>Mg(2+)</name>
        <dbReference type="ChEBI" id="CHEBI:18420"/>
        <label>1</label>
    </ligand>
</feature>
<feature type="binding site" evidence="5">
    <location>
        <position position="81"/>
    </location>
    <ligand>
        <name>Mg(2+)</name>
        <dbReference type="ChEBI" id="CHEBI:18420"/>
        <label>1</label>
        <note>catalytic</note>
    </ligand>
</feature>
<organism evidence="6 7">
    <name type="scientific">Arcobacter nitrofigilis (strain ATCC 33309 / DSM 7299 / CCUG 15893 / LMG 7604 / NCTC 12251 / CI)</name>
    <name type="common">Campylobacter nitrofigilis</name>
    <dbReference type="NCBI Taxonomy" id="572480"/>
    <lineage>
        <taxon>Bacteria</taxon>
        <taxon>Pseudomonadati</taxon>
        <taxon>Campylobacterota</taxon>
        <taxon>Epsilonproteobacteria</taxon>
        <taxon>Campylobacterales</taxon>
        <taxon>Arcobacteraceae</taxon>
        <taxon>Arcobacter</taxon>
    </lineage>
</organism>
<comment type="cofactor">
    <cofactor evidence="4 5">
        <name>Mg(2+)</name>
        <dbReference type="ChEBI" id="CHEBI:18420"/>
    </cofactor>
</comment>
<dbReference type="EC" id="3.1.3.7" evidence="4"/>
<comment type="catalytic activity">
    <reaction evidence="1 4">
        <text>adenosine 3',5'-bisphosphate + H2O = AMP + phosphate</text>
        <dbReference type="Rhea" id="RHEA:10040"/>
        <dbReference type="ChEBI" id="CHEBI:15377"/>
        <dbReference type="ChEBI" id="CHEBI:43474"/>
        <dbReference type="ChEBI" id="CHEBI:58343"/>
        <dbReference type="ChEBI" id="CHEBI:456215"/>
        <dbReference type="EC" id="3.1.3.7"/>
    </reaction>
</comment>
<feature type="binding site" evidence="4">
    <location>
        <position position="201"/>
    </location>
    <ligand>
        <name>Mg(2+)</name>
        <dbReference type="ChEBI" id="CHEBI:18420"/>
        <label>2</label>
    </ligand>
</feature>
<dbReference type="CDD" id="cd01638">
    <property type="entry name" value="CysQ"/>
    <property type="match status" value="1"/>
</dbReference>
<evidence type="ECO:0000256" key="5">
    <source>
        <dbReference type="PIRSR" id="PIRSR600760-2"/>
    </source>
</evidence>
<gene>
    <name evidence="4" type="primary">cysQ</name>
    <name evidence="6" type="ordered locus">Arnit_2935</name>
</gene>
<dbReference type="InterPro" id="IPR006240">
    <property type="entry name" value="CysQ"/>
</dbReference>
<comment type="similarity">
    <text evidence="4">Belongs to the inositol monophosphatase superfamily. CysQ family.</text>
</comment>
<comment type="subcellular location">
    <subcellularLocation>
        <location evidence="4">Cell inner membrane</location>
        <topology evidence="4">Peripheral membrane protein</topology>
        <orientation evidence="4">Cytoplasmic side</orientation>
    </subcellularLocation>
</comment>
<dbReference type="GO" id="GO:0050427">
    <property type="term" value="P:3'-phosphoadenosine 5'-phosphosulfate metabolic process"/>
    <property type="evidence" value="ECO:0007669"/>
    <property type="project" value="TreeGrafter"/>
</dbReference>
<feature type="binding site" evidence="4">
    <location>
        <position position="81"/>
    </location>
    <ligand>
        <name>Mg(2+)</name>
        <dbReference type="ChEBI" id="CHEBI:18420"/>
        <label>2</label>
    </ligand>
</feature>
<feature type="binding site" evidence="5">
    <location>
        <position position="201"/>
    </location>
    <ligand>
        <name>Mg(2+)</name>
        <dbReference type="ChEBI" id="CHEBI:18420"/>
        <label>1</label>
        <note>catalytic</note>
    </ligand>
</feature>
<dbReference type="PRINTS" id="PR00377">
    <property type="entry name" value="IMPHPHTASES"/>
</dbReference>
<dbReference type="AlphaFoldDB" id="D5V7G3"/>
<dbReference type="RefSeq" id="WP_013136728.1">
    <property type="nucleotide sequence ID" value="NC_014166.1"/>
</dbReference>
<evidence type="ECO:0000256" key="1">
    <source>
        <dbReference type="ARBA" id="ARBA00001625"/>
    </source>
</evidence>
<feature type="binding site" evidence="4">
    <location>
        <position position="62"/>
    </location>
    <ligand>
        <name>substrate</name>
    </ligand>
</feature>
<keyword evidence="3 4" id="KW-0460">Magnesium</keyword>
<sequence length="247" mass="28392">MIDKVIKIAEKASIEILKIYEDNNFKITIKDDDSPVTRADLASNKLIIEGLNQISDYPIITEETPISYEIRKNWRKFWLVDPLDGTKDFISKNGEFTINIALIENNKPILGVVYIPITNDVYYAKKGGGAYKNNSRIFNNSKRKDLIGSDSNFHSTEETKEFFIKHNITQINKYGSSIKICKLAEGLIDIYPRFNGTKEWDIAASHIIANEANCKIIDLNTKEELVYNKRNIKNNFFIATRNNLILY</sequence>
<evidence type="ECO:0000256" key="3">
    <source>
        <dbReference type="ARBA" id="ARBA00022842"/>
    </source>
</evidence>
<dbReference type="GO" id="GO:0008441">
    <property type="term" value="F:3'(2'),5'-bisphosphate nucleotidase activity"/>
    <property type="evidence" value="ECO:0007669"/>
    <property type="project" value="UniProtKB-UniRule"/>
</dbReference>
<dbReference type="eggNOG" id="COG1218">
    <property type="taxonomic scope" value="Bacteria"/>
</dbReference>
<dbReference type="Proteomes" id="UP000000939">
    <property type="component" value="Chromosome"/>
</dbReference>
<accession>D5V7G3</accession>
<dbReference type="GO" id="GO:0005886">
    <property type="term" value="C:plasma membrane"/>
    <property type="evidence" value="ECO:0007669"/>
    <property type="project" value="UniProtKB-SubCell"/>
</dbReference>
<dbReference type="PROSITE" id="PS00629">
    <property type="entry name" value="IMP_1"/>
    <property type="match status" value="1"/>
</dbReference>
<proteinExistence type="inferred from homology"/>
<keyword evidence="4" id="KW-1003">Cell membrane</keyword>
<dbReference type="InterPro" id="IPR000760">
    <property type="entry name" value="Inositol_monophosphatase-like"/>
</dbReference>
<keyword evidence="4" id="KW-0378">Hydrolase</keyword>
<dbReference type="HAMAP" id="MF_02095">
    <property type="entry name" value="CysQ"/>
    <property type="match status" value="1"/>
</dbReference>
<dbReference type="PANTHER" id="PTHR43028:SF5">
    <property type="entry name" value="3'(2'),5'-BISPHOSPHATE NUCLEOTIDASE 1"/>
    <property type="match status" value="1"/>
</dbReference>
<feature type="binding site" evidence="4">
    <location>
        <position position="201"/>
    </location>
    <ligand>
        <name>substrate</name>
    </ligand>
</feature>
<dbReference type="InterPro" id="IPR050725">
    <property type="entry name" value="CysQ/Inositol_MonoPase"/>
</dbReference>
<dbReference type="STRING" id="572480.Arnit_2935"/>
<dbReference type="HOGENOM" id="CLU_044118_3_0_7"/>
<protein>
    <recommendedName>
        <fullName evidence="4">3'(2'),5'-bisphosphate nucleotidase CysQ</fullName>
        <ecNumber evidence="4">3.1.3.7</ecNumber>
    </recommendedName>
    <alternativeName>
        <fullName evidence="4">3'(2'),5-bisphosphonucleoside 3'(2')-phosphohydrolase</fullName>
    </alternativeName>
    <alternativeName>
        <fullName evidence="4">3'-phosphoadenosine 5'-phosphate phosphatase</fullName>
        <shortName evidence="4">PAP phosphatase</shortName>
    </alternativeName>
</protein>
<feature type="binding site" evidence="5">
    <location>
        <position position="84"/>
    </location>
    <ligand>
        <name>Mg(2+)</name>
        <dbReference type="ChEBI" id="CHEBI:18420"/>
        <label>1</label>
        <note>catalytic</note>
    </ligand>
</feature>
<dbReference type="Gene3D" id="3.30.540.10">
    <property type="entry name" value="Fructose-1,6-Bisphosphatase, subunit A, domain 1"/>
    <property type="match status" value="1"/>
</dbReference>
<keyword evidence="4" id="KW-0472">Membrane</keyword>
<dbReference type="GO" id="GO:0000287">
    <property type="term" value="F:magnesium ion binding"/>
    <property type="evidence" value="ECO:0007669"/>
    <property type="project" value="UniProtKB-UniRule"/>
</dbReference>
<feature type="binding site" evidence="4">
    <location>
        <position position="83"/>
    </location>
    <ligand>
        <name>Mg(2+)</name>
        <dbReference type="ChEBI" id="CHEBI:18420"/>
        <label>1</label>
    </ligand>
</feature>
<feature type="binding site" evidence="5">
    <location>
        <position position="62"/>
    </location>
    <ligand>
        <name>Mg(2+)</name>
        <dbReference type="ChEBI" id="CHEBI:18420"/>
        <label>1</label>
        <note>catalytic</note>
    </ligand>
</feature>
<dbReference type="NCBIfam" id="TIGR01331">
    <property type="entry name" value="bisphos_cysQ"/>
    <property type="match status" value="1"/>
</dbReference>
<dbReference type="Pfam" id="PF00459">
    <property type="entry name" value="Inositol_P"/>
    <property type="match status" value="1"/>
</dbReference>
<feature type="binding site" evidence="5">
    <location>
        <position position="83"/>
    </location>
    <ligand>
        <name>Mg(2+)</name>
        <dbReference type="ChEBI" id="CHEBI:18420"/>
        <label>1</label>
        <note>catalytic</note>
    </ligand>
</feature>
<evidence type="ECO:0000256" key="2">
    <source>
        <dbReference type="ARBA" id="ARBA00022723"/>
    </source>
</evidence>
<keyword evidence="4" id="KW-0997">Cell inner membrane</keyword>
<keyword evidence="7" id="KW-1185">Reference proteome</keyword>
<name>D5V7G3_ARCNC</name>